<evidence type="ECO:0000256" key="1">
    <source>
        <dbReference type="SAM" id="Phobius"/>
    </source>
</evidence>
<keyword evidence="1" id="KW-1133">Transmembrane helix</keyword>
<dbReference type="Proteomes" id="UP000291084">
    <property type="component" value="Chromosome 4"/>
</dbReference>
<keyword evidence="1" id="KW-0812">Transmembrane</keyword>
<evidence type="ECO:0000313" key="2">
    <source>
        <dbReference type="EMBL" id="BAT82927.1"/>
    </source>
</evidence>
<proteinExistence type="predicted"/>
<evidence type="ECO:0000313" key="3">
    <source>
        <dbReference type="Proteomes" id="UP000291084"/>
    </source>
</evidence>
<accession>A0A0S3RR58</accession>
<dbReference type="EMBL" id="AP015037">
    <property type="protein sequence ID" value="BAT82927.1"/>
    <property type="molecule type" value="Genomic_DNA"/>
</dbReference>
<keyword evidence="1" id="KW-0472">Membrane</keyword>
<gene>
    <name evidence="2" type="primary">Vigan.04G001200</name>
    <name evidence="2" type="ORF">VIGAN_04001200</name>
</gene>
<protein>
    <submittedName>
        <fullName evidence="2">Uncharacterized protein</fullName>
    </submittedName>
</protein>
<sequence>ELLVSALYFKGLEYYKVDYNAFTWINNLSFKINEFLNLVSENSSRTMVIMFVFLLCSCMCSYPFGNLSKIFILYEIRRLVYSTIIF</sequence>
<dbReference type="AlphaFoldDB" id="A0A0S3RR58"/>
<name>A0A0S3RR58_PHAAN</name>
<feature type="non-terminal residue" evidence="2">
    <location>
        <position position="1"/>
    </location>
</feature>
<organism evidence="2 3">
    <name type="scientific">Vigna angularis var. angularis</name>
    <dbReference type="NCBI Taxonomy" id="157739"/>
    <lineage>
        <taxon>Eukaryota</taxon>
        <taxon>Viridiplantae</taxon>
        <taxon>Streptophyta</taxon>
        <taxon>Embryophyta</taxon>
        <taxon>Tracheophyta</taxon>
        <taxon>Spermatophyta</taxon>
        <taxon>Magnoliopsida</taxon>
        <taxon>eudicotyledons</taxon>
        <taxon>Gunneridae</taxon>
        <taxon>Pentapetalae</taxon>
        <taxon>rosids</taxon>
        <taxon>fabids</taxon>
        <taxon>Fabales</taxon>
        <taxon>Fabaceae</taxon>
        <taxon>Papilionoideae</taxon>
        <taxon>50 kb inversion clade</taxon>
        <taxon>NPAAA clade</taxon>
        <taxon>indigoferoid/millettioid clade</taxon>
        <taxon>Phaseoleae</taxon>
        <taxon>Vigna</taxon>
    </lineage>
</organism>
<feature type="transmembrane region" description="Helical" evidence="1">
    <location>
        <begin position="47"/>
        <end position="68"/>
    </location>
</feature>
<reference evidence="2 3" key="1">
    <citation type="journal article" date="2015" name="Sci. Rep.">
        <title>The power of single molecule real-time sequencing technology in the de novo assembly of a eukaryotic genome.</title>
        <authorList>
            <person name="Sakai H."/>
            <person name="Naito K."/>
            <person name="Ogiso-Tanaka E."/>
            <person name="Takahashi Y."/>
            <person name="Iseki K."/>
            <person name="Muto C."/>
            <person name="Satou K."/>
            <person name="Teruya K."/>
            <person name="Shiroma A."/>
            <person name="Shimoji M."/>
            <person name="Hirano T."/>
            <person name="Itoh T."/>
            <person name="Kaga A."/>
            <person name="Tomooka N."/>
        </authorList>
    </citation>
    <scope>NUCLEOTIDE SEQUENCE [LARGE SCALE GENOMIC DNA]</scope>
    <source>
        <strain evidence="3">cv. Shumari</strain>
    </source>
</reference>
<keyword evidence="3" id="KW-1185">Reference proteome</keyword>